<protein>
    <submittedName>
        <fullName evidence="1">Uncharacterized protein</fullName>
    </submittedName>
</protein>
<gene>
    <name evidence="1" type="ORF">O181_054164</name>
</gene>
<evidence type="ECO:0000313" key="1">
    <source>
        <dbReference type="EMBL" id="MBW0514449.1"/>
    </source>
</evidence>
<dbReference type="Proteomes" id="UP000765509">
    <property type="component" value="Unassembled WGS sequence"/>
</dbReference>
<dbReference type="AlphaFoldDB" id="A0A9Q3HTE0"/>
<organism evidence="1 2">
    <name type="scientific">Austropuccinia psidii MF-1</name>
    <dbReference type="NCBI Taxonomy" id="1389203"/>
    <lineage>
        <taxon>Eukaryota</taxon>
        <taxon>Fungi</taxon>
        <taxon>Dikarya</taxon>
        <taxon>Basidiomycota</taxon>
        <taxon>Pucciniomycotina</taxon>
        <taxon>Pucciniomycetes</taxon>
        <taxon>Pucciniales</taxon>
        <taxon>Sphaerophragmiaceae</taxon>
        <taxon>Austropuccinia</taxon>
    </lineage>
</organism>
<name>A0A9Q3HTE0_9BASI</name>
<proteinExistence type="predicted"/>
<sequence>MHNALHFLISIHDPEPFKLVTNLDQQPEEFDSAVNSLYDNLHSLKTDRLLSSERSNLIKEKFKQPFLDSIDLVAIYHRLISTYLVPDLDSFREMLLPPPPIIPRKCGVG</sequence>
<evidence type="ECO:0000313" key="2">
    <source>
        <dbReference type="Proteomes" id="UP000765509"/>
    </source>
</evidence>
<comment type="caution">
    <text evidence="1">The sequence shown here is derived from an EMBL/GenBank/DDBJ whole genome shotgun (WGS) entry which is preliminary data.</text>
</comment>
<dbReference type="OrthoDB" id="2015333at2759"/>
<keyword evidence="2" id="KW-1185">Reference proteome</keyword>
<dbReference type="EMBL" id="AVOT02024017">
    <property type="protein sequence ID" value="MBW0514449.1"/>
    <property type="molecule type" value="Genomic_DNA"/>
</dbReference>
<accession>A0A9Q3HTE0</accession>
<reference evidence="1" key="1">
    <citation type="submission" date="2021-03" db="EMBL/GenBank/DDBJ databases">
        <title>Draft genome sequence of rust myrtle Austropuccinia psidii MF-1, a brazilian biotype.</title>
        <authorList>
            <person name="Quecine M.C."/>
            <person name="Pachon D.M.R."/>
            <person name="Bonatelli M.L."/>
            <person name="Correr F.H."/>
            <person name="Franceschini L.M."/>
            <person name="Leite T.F."/>
            <person name="Margarido G.R.A."/>
            <person name="Almeida C.A."/>
            <person name="Ferrarezi J.A."/>
            <person name="Labate C.A."/>
        </authorList>
    </citation>
    <scope>NUCLEOTIDE SEQUENCE</scope>
    <source>
        <strain evidence="1">MF-1</strain>
    </source>
</reference>